<proteinExistence type="predicted"/>
<dbReference type="SUPFAM" id="SSF52540">
    <property type="entry name" value="P-loop containing nucleoside triphosphate hydrolases"/>
    <property type="match status" value="1"/>
</dbReference>
<protein>
    <recommendedName>
        <fullName evidence="1">RNA helicase</fullName>
        <ecNumber evidence="1">3.6.4.13</ecNumber>
    </recommendedName>
</protein>
<keyword evidence="4" id="KW-0347">Helicase</keyword>
<evidence type="ECO:0000313" key="8">
    <source>
        <dbReference type="EMBL" id="KAF9577323.1"/>
    </source>
</evidence>
<feature type="region of interest" description="Disordered" evidence="6">
    <location>
        <begin position="94"/>
        <end position="161"/>
    </location>
</feature>
<dbReference type="PANTHER" id="PTHR47963">
    <property type="entry name" value="DEAD-BOX ATP-DEPENDENT RNA HELICASE 47, MITOCHONDRIAL"/>
    <property type="match status" value="1"/>
</dbReference>
<name>A0A9P6FKH9_9FUNG</name>
<dbReference type="Gene3D" id="3.40.50.300">
    <property type="entry name" value="P-loop containing nucleotide triphosphate hydrolases"/>
    <property type="match status" value="1"/>
</dbReference>
<dbReference type="InterPro" id="IPR001650">
    <property type="entry name" value="Helicase_C-like"/>
</dbReference>
<evidence type="ECO:0000256" key="1">
    <source>
        <dbReference type="ARBA" id="ARBA00012552"/>
    </source>
</evidence>
<feature type="domain" description="Helicase C-terminal" evidence="7">
    <location>
        <begin position="175"/>
        <end position="343"/>
    </location>
</feature>
<organism evidence="8 9">
    <name type="scientific">Lunasporangiospora selenospora</name>
    <dbReference type="NCBI Taxonomy" id="979761"/>
    <lineage>
        <taxon>Eukaryota</taxon>
        <taxon>Fungi</taxon>
        <taxon>Fungi incertae sedis</taxon>
        <taxon>Mucoromycota</taxon>
        <taxon>Mortierellomycotina</taxon>
        <taxon>Mortierellomycetes</taxon>
        <taxon>Mortierellales</taxon>
        <taxon>Mortierellaceae</taxon>
        <taxon>Lunasporangiospora</taxon>
    </lineage>
</organism>
<dbReference type="GO" id="GO:0005524">
    <property type="term" value="F:ATP binding"/>
    <property type="evidence" value="ECO:0007669"/>
    <property type="project" value="UniProtKB-KW"/>
</dbReference>
<feature type="compositionally biased region" description="Basic and acidic residues" evidence="6">
    <location>
        <begin position="94"/>
        <end position="112"/>
    </location>
</feature>
<feature type="region of interest" description="Disordered" evidence="6">
    <location>
        <begin position="236"/>
        <end position="258"/>
    </location>
</feature>
<evidence type="ECO:0000256" key="5">
    <source>
        <dbReference type="ARBA" id="ARBA00022840"/>
    </source>
</evidence>
<sequence>PAELAVREIIRSAKAAGRYSAQEEGGELQDRIQVIAASATMNRPIRYWLEENEWVKSPEWVDTTKSVVLPEGIHHHCVVISSDSIRNMHLEAERYSERQHASTSKANDDGRKAGRSSDIQNSEEPVDWSAVDQEWKDKNAEWKEKQLSESRANPSSDSALEKFKDDDDRMLEGVAMACMLDKVQNACVFFCSSTSLNQVAARLDQEFGLRTKLISNAFGSSRSMTTAMVTKVTAQEDEGHGDAKAALTPQPKTLTPPTPSRKGIFLAHESNARGLDLPKLSHVYIVGLPSSPSSYLHMAGRTGRMGERGQVVTILRDAGHIEDRARSLFKRLGVEIQPFTHVQ</sequence>
<dbReference type="EMBL" id="JAABOA010004982">
    <property type="protein sequence ID" value="KAF9577323.1"/>
    <property type="molecule type" value="Genomic_DNA"/>
</dbReference>
<dbReference type="PROSITE" id="PS51194">
    <property type="entry name" value="HELICASE_CTER"/>
    <property type="match status" value="1"/>
</dbReference>
<dbReference type="EC" id="3.6.4.13" evidence="1"/>
<feature type="non-terminal residue" evidence="8">
    <location>
        <position position="1"/>
    </location>
</feature>
<dbReference type="GO" id="GO:0003724">
    <property type="term" value="F:RNA helicase activity"/>
    <property type="evidence" value="ECO:0007669"/>
    <property type="project" value="UniProtKB-EC"/>
</dbReference>
<dbReference type="PANTHER" id="PTHR47963:SF8">
    <property type="entry name" value="ATP-DEPENDENT RNA HELICASE DEAD"/>
    <property type="match status" value="1"/>
</dbReference>
<dbReference type="GO" id="GO:0003723">
    <property type="term" value="F:RNA binding"/>
    <property type="evidence" value="ECO:0007669"/>
    <property type="project" value="TreeGrafter"/>
</dbReference>
<dbReference type="InterPro" id="IPR027417">
    <property type="entry name" value="P-loop_NTPase"/>
</dbReference>
<evidence type="ECO:0000259" key="7">
    <source>
        <dbReference type="PROSITE" id="PS51194"/>
    </source>
</evidence>
<comment type="caution">
    <text evidence="8">The sequence shown here is derived from an EMBL/GenBank/DDBJ whole genome shotgun (WGS) entry which is preliminary data.</text>
</comment>
<dbReference type="InterPro" id="IPR050547">
    <property type="entry name" value="DEAD_box_RNA_helicases"/>
</dbReference>
<gene>
    <name evidence="8" type="ORF">BGW38_007525</name>
</gene>
<keyword evidence="2" id="KW-0547">Nucleotide-binding</keyword>
<accession>A0A9P6FKH9</accession>
<dbReference type="SMART" id="SM00490">
    <property type="entry name" value="HELICc"/>
    <property type="match status" value="1"/>
</dbReference>
<keyword evidence="3" id="KW-0378">Hydrolase</keyword>
<evidence type="ECO:0000313" key="9">
    <source>
        <dbReference type="Proteomes" id="UP000780801"/>
    </source>
</evidence>
<keyword evidence="5" id="KW-0067">ATP-binding</keyword>
<evidence type="ECO:0000256" key="2">
    <source>
        <dbReference type="ARBA" id="ARBA00022741"/>
    </source>
</evidence>
<reference evidence="8" key="1">
    <citation type="journal article" date="2020" name="Fungal Divers.">
        <title>Resolving the Mortierellaceae phylogeny through synthesis of multi-gene phylogenetics and phylogenomics.</title>
        <authorList>
            <person name="Vandepol N."/>
            <person name="Liber J."/>
            <person name="Desiro A."/>
            <person name="Na H."/>
            <person name="Kennedy M."/>
            <person name="Barry K."/>
            <person name="Grigoriev I.V."/>
            <person name="Miller A.N."/>
            <person name="O'Donnell K."/>
            <person name="Stajich J.E."/>
            <person name="Bonito G."/>
        </authorList>
    </citation>
    <scope>NUCLEOTIDE SEQUENCE</scope>
    <source>
        <strain evidence="8">KOD1015</strain>
    </source>
</reference>
<dbReference type="OrthoDB" id="10256233at2759"/>
<dbReference type="Pfam" id="PF00271">
    <property type="entry name" value="Helicase_C"/>
    <property type="match status" value="1"/>
</dbReference>
<feature type="compositionally biased region" description="Basic and acidic residues" evidence="6">
    <location>
        <begin position="133"/>
        <end position="148"/>
    </location>
</feature>
<dbReference type="GO" id="GO:0016787">
    <property type="term" value="F:hydrolase activity"/>
    <property type="evidence" value="ECO:0007669"/>
    <property type="project" value="UniProtKB-KW"/>
</dbReference>
<evidence type="ECO:0000256" key="6">
    <source>
        <dbReference type="SAM" id="MobiDB-lite"/>
    </source>
</evidence>
<feature type="compositionally biased region" description="Polar residues" evidence="6">
    <location>
        <begin position="149"/>
        <end position="158"/>
    </location>
</feature>
<dbReference type="Proteomes" id="UP000780801">
    <property type="component" value="Unassembled WGS sequence"/>
</dbReference>
<keyword evidence="9" id="KW-1185">Reference proteome</keyword>
<dbReference type="AlphaFoldDB" id="A0A9P6FKH9"/>
<evidence type="ECO:0000256" key="3">
    <source>
        <dbReference type="ARBA" id="ARBA00022801"/>
    </source>
</evidence>
<evidence type="ECO:0000256" key="4">
    <source>
        <dbReference type="ARBA" id="ARBA00022806"/>
    </source>
</evidence>